<reference evidence="2" key="2">
    <citation type="submission" date="2013-07" db="EMBL/GenBank/DDBJ databases">
        <title>Molecular characterization of begomoviruses infecting Amaranthus in India.</title>
        <authorList>
            <person name="Vinothkumar R."/>
            <person name="George B."/>
            <person name="Chakraborty S."/>
        </authorList>
    </citation>
    <scope>NUCLEOTIDE SEQUENCE</scope>
</reference>
<sequence>MGQTDSTRNIRNTHYLTNMDNIVSRFKRLYLTGTLTSPWNIRTSVHPVHSGFPVHRPVCPCLLFCDADNGGSSTAGVRAAEVQTPAYFRRGRRNDDIGSSLRHNYGSVKYKLNPVLTRTQAYLENNPATKVANILQIAYNETREPYPEIRLIVDPTFFELKLGAHVLIAEEALSKL</sequence>
<proteinExistence type="predicted"/>
<accession>A0A0H3U4M1</accession>
<name>A0A0H3U4M1_9GEMI</name>
<reference evidence="2" key="1">
    <citation type="submission" date="2013-07" db="EMBL/GenBank/DDBJ databases">
        <title>Diversity of alphasatellites associated with begomoviruses in India.</title>
        <authorList>
            <person name="Vinothkumar R."/>
            <person name="Singh A.K."/>
            <person name="Chakraborty S."/>
        </authorList>
    </citation>
    <scope>NUCLEOTIDE SEQUENCE</scope>
</reference>
<dbReference type="Pfam" id="PF08464">
    <property type="entry name" value="Gemini_AC4_5_2"/>
    <property type="match status" value="1"/>
</dbReference>
<evidence type="ECO:0000259" key="1">
    <source>
        <dbReference type="Pfam" id="PF08464"/>
    </source>
</evidence>
<dbReference type="InterPro" id="IPR013671">
    <property type="entry name" value="Gemini_AC4/5_cons-dom"/>
</dbReference>
<evidence type="ECO:0000313" key="2">
    <source>
        <dbReference type="EMBL" id="AIC83132.1"/>
    </source>
</evidence>
<protein>
    <submittedName>
        <fullName evidence="2">AC5b protein</fullName>
    </submittedName>
</protein>
<feature type="domain" description="Geminivirus AC4/5 conserved" evidence="1">
    <location>
        <begin position="19"/>
        <end position="61"/>
    </location>
</feature>
<organism evidence="2">
    <name type="scientific">Bhendi yellow vein mosaic virus</name>
    <dbReference type="NCBI Taxonomy" id="120168"/>
    <lineage>
        <taxon>Viruses</taxon>
        <taxon>Monodnaviria</taxon>
        <taxon>Shotokuvirae</taxon>
        <taxon>Cressdnaviricota</taxon>
        <taxon>Repensiviricetes</taxon>
        <taxon>Geplafuvirales</taxon>
        <taxon>Geminiviridae</taxon>
        <taxon>Begomovirus</taxon>
        <taxon>Begomovirus abelmoschusflavi</taxon>
    </lineage>
</organism>
<gene>
    <name evidence="2" type="primary">AC5b</name>
</gene>
<dbReference type="EMBL" id="KF471063">
    <property type="protein sequence ID" value="AIC83132.1"/>
    <property type="molecule type" value="Genomic_DNA"/>
</dbReference>